<keyword evidence="1" id="KW-1133">Transmembrane helix</keyword>
<sequence length="175" mass="19251">MRFTGKREHVVDFIFTLALFCVFAASSVLVTVIGAGVYKSVTSHMQINNTSRTSLAYISEKIRQNDVASSVSAQEIEGHTALVLSEYYDGTEYATYIYEDEGQLKELFQKASSTPALAAGQPIMEVSDFEAVQLKDRLYRFTVEDTDGGRFSVDVCQKSVSKNDSADAKGGTDEK</sequence>
<gene>
    <name evidence="2" type="ORF">C7383_11291</name>
</gene>
<evidence type="ECO:0000313" key="3">
    <source>
        <dbReference type="Proteomes" id="UP000245412"/>
    </source>
</evidence>
<keyword evidence="3" id="KW-1185">Reference proteome</keyword>
<reference evidence="2 3" key="1">
    <citation type="submission" date="2018-05" db="EMBL/GenBank/DDBJ databases">
        <authorList>
            <person name="Goeker M."/>
            <person name="Huntemann M."/>
            <person name="Clum A."/>
            <person name="Pillay M."/>
            <person name="Palaniappan K."/>
            <person name="Varghese N."/>
            <person name="Mikhailova N."/>
            <person name="Stamatis D."/>
            <person name="Reddy T."/>
            <person name="Daum C."/>
            <person name="Shapiro N."/>
            <person name="Ivanova N."/>
            <person name="Kyrpides N."/>
            <person name="Woyke T."/>
        </authorList>
    </citation>
    <scope>NUCLEOTIDE SEQUENCE [LARGE SCALE GENOMIC DNA]</scope>
    <source>
        <strain evidence="2 3">DSM 26524</strain>
    </source>
</reference>
<keyword evidence="1" id="KW-0472">Membrane</keyword>
<organism evidence="2 3">
    <name type="scientific">Murimonas intestini</name>
    <dbReference type="NCBI Taxonomy" id="1337051"/>
    <lineage>
        <taxon>Bacteria</taxon>
        <taxon>Bacillati</taxon>
        <taxon>Bacillota</taxon>
        <taxon>Clostridia</taxon>
        <taxon>Lachnospirales</taxon>
        <taxon>Lachnospiraceae</taxon>
        <taxon>Murimonas</taxon>
    </lineage>
</organism>
<keyword evidence="1" id="KW-0812">Transmembrane</keyword>
<protein>
    <submittedName>
        <fullName evidence="2">Uncharacterized protein DUF4860</fullName>
    </submittedName>
</protein>
<comment type="caution">
    <text evidence="2">The sequence shown here is derived from an EMBL/GenBank/DDBJ whole genome shotgun (WGS) entry which is preliminary data.</text>
</comment>
<evidence type="ECO:0000313" key="2">
    <source>
        <dbReference type="EMBL" id="PWJ73516.1"/>
    </source>
</evidence>
<dbReference type="Proteomes" id="UP000245412">
    <property type="component" value="Unassembled WGS sequence"/>
</dbReference>
<evidence type="ECO:0000256" key="1">
    <source>
        <dbReference type="SAM" id="Phobius"/>
    </source>
</evidence>
<dbReference type="AlphaFoldDB" id="A0AB73T0U8"/>
<feature type="transmembrane region" description="Helical" evidence="1">
    <location>
        <begin position="12"/>
        <end position="38"/>
    </location>
</feature>
<name>A0AB73T0U8_9FIRM</name>
<dbReference type="RefSeq" id="WP_109747698.1">
    <property type="nucleotide sequence ID" value="NZ_JANKBI010000013.1"/>
</dbReference>
<dbReference type="EMBL" id="QGGY01000012">
    <property type="protein sequence ID" value="PWJ73516.1"/>
    <property type="molecule type" value="Genomic_DNA"/>
</dbReference>
<dbReference type="Pfam" id="PF16152">
    <property type="entry name" value="DUF4860"/>
    <property type="match status" value="1"/>
</dbReference>
<accession>A0AB73T0U8</accession>
<dbReference type="InterPro" id="IPR032340">
    <property type="entry name" value="DUF4860"/>
</dbReference>
<proteinExistence type="predicted"/>